<dbReference type="EMBL" id="JANUXX010000006">
    <property type="protein sequence ID" value="MCS4488440.1"/>
    <property type="molecule type" value="Genomic_DNA"/>
</dbReference>
<evidence type="ECO:0000259" key="1">
    <source>
        <dbReference type="Pfam" id="PF00881"/>
    </source>
</evidence>
<dbReference type="InterPro" id="IPR000415">
    <property type="entry name" value="Nitroreductase-like"/>
</dbReference>
<dbReference type="RefSeq" id="WP_259138633.1">
    <property type="nucleotide sequence ID" value="NZ_JANUXX010000006.1"/>
</dbReference>
<dbReference type="SUPFAM" id="SSF55469">
    <property type="entry name" value="FMN-dependent nitroreductase-like"/>
    <property type="match status" value="1"/>
</dbReference>
<dbReference type="Pfam" id="PF00881">
    <property type="entry name" value="Nitroreductase"/>
    <property type="match status" value="1"/>
</dbReference>
<organism evidence="2 3">
    <name type="scientific">Streptococcus sciuri</name>
    <dbReference type="NCBI Taxonomy" id="2973939"/>
    <lineage>
        <taxon>Bacteria</taxon>
        <taxon>Bacillati</taxon>
        <taxon>Bacillota</taxon>
        <taxon>Bacilli</taxon>
        <taxon>Lactobacillales</taxon>
        <taxon>Streptococcaceae</taxon>
        <taxon>Streptococcus</taxon>
    </lineage>
</organism>
<comment type="caution">
    <text evidence="2">The sequence shown here is derived from an EMBL/GenBank/DDBJ whole genome shotgun (WGS) entry which is preliminary data.</text>
</comment>
<evidence type="ECO:0000313" key="2">
    <source>
        <dbReference type="EMBL" id="MCS4488440.1"/>
    </source>
</evidence>
<protein>
    <submittedName>
        <fullName evidence="2">Nitroreductase family protein</fullName>
    </submittedName>
</protein>
<accession>A0ABT2F7G8</accession>
<dbReference type="InterPro" id="IPR033877">
    <property type="entry name" value="Frm2/Hbn1"/>
</dbReference>
<name>A0ABT2F7G8_9STRE</name>
<sequence>MSFVEDLKKRRSHYALSRKVDVTDDTLVEVIKEVVRYSPSAFNSQSSRAVILLNDQVSTFWNDLVANTLESVMKAKGASEEALAATKAKLNSFSKSKGTILLFEDQDVIKNLQEQFPPYAENFPDWSEQSTGIVSVNIWTTLSAEFGLGANLQHYNPVIDDQVAKRYAVPTSWKLRGQLNFGNIEAEPHPKDFIKDDNRFKVFA</sequence>
<dbReference type="PANTHER" id="PTHR43035:SF1">
    <property type="entry name" value="FATTY ACID REPRESSION MUTANT PROTEIN 2-RELATED"/>
    <property type="match status" value="1"/>
</dbReference>
<evidence type="ECO:0000313" key="3">
    <source>
        <dbReference type="Proteomes" id="UP001206548"/>
    </source>
</evidence>
<dbReference type="PANTHER" id="PTHR43035">
    <property type="entry name" value="FATTY ACID REPRESSION MUTANT PROTEIN 2-RELATED"/>
    <property type="match status" value="1"/>
</dbReference>
<feature type="domain" description="Nitroreductase" evidence="1">
    <location>
        <begin position="7"/>
        <end position="182"/>
    </location>
</feature>
<dbReference type="Gene3D" id="3.40.109.10">
    <property type="entry name" value="NADH Oxidase"/>
    <property type="match status" value="1"/>
</dbReference>
<keyword evidence="3" id="KW-1185">Reference proteome</keyword>
<gene>
    <name evidence="2" type="ORF">NXS10_05640</name>
</gene>
<proteinExistence type="predicted"/>
<dbReference type="CDD" id="cd02140">
    <property type="entry name" value="Frm2-like"/>
    <property type="match status" value="1"/>
</dbReference>
<reference evidence="2 3" key="1">
    <citation type="journal article" date="2023" name="Int. J. Syst. Evol. Microbiol.">
        <title>Streptococcus sciuri sp. nov., Staphylococcus marylandisciuri sp. nov. and Staphylococcus americanisciuri sp. nov., isolated from faeces of eastern grey squirrel (Sciurus carolinensis).</title>
        <authorList>
            <person name="Volokhov D.V."/>
            <person name="Zagorodnyaya T.A."/>
            <person name="Furtak V.A."/>
            <person name="Nattanmai G."/>
            <person name="Randall L."/>
            <person name="Jose S."/>
            <person name="Gao Y."/>
            <person name="Eisenberg T."/>
            <person name="Delmonte P."/>
            <person name="Blom J."/>
            <person name="Mitchell K.K."/>
        </authorList>
    </citation>
    <scope>NUCLEOTIDE SEQUENCE [LARGE SCALE GENOMIC DNA]</scope>
    <source>
        <strain evidence="2 3">SQ9-PEA</strain>
    </source>
</reference>
<dbReference type="Proteomes" id="UP001206548">
    <property type="component" value="Unassembled WGS sequence"/>
</dbReference>
<dbReference type="InterPro" id="IPR029479">
    <property type="entry name" value="Nitroreductase"/>
</dbReference>